<gene>
    <name evidence="2" type="ORF">A2801_00155</name>
</gene>
<evidence type="ECO:0000313" key="3">
    <source>
        <dbReference type="Proteomes" id="UP000177263"/>
    </source>
</evidence>
<proteinExistence type="predicted"/>
<evidence type="ECO:0000313" key="2">
    <source>
        <dbReference type="EMBL" id="OGM29800.1"/>
    </source>
</evidence>
<sequence>MKRKSSKVLWIDAPDIKARIEHLVEKASIDWVHTERIACVRSGNSSARAYARIWGLNQVWQQVLDVPSYYCIEVLSEKFDHLPEHHKDEILLHELAHIPRTFSGALTPHTRRGKGSFHDKLKQMIAAYARSFR</sequence>
<reference evidence="2 3" key="1">
    <citation type="journal article" date="2016" name="Nat. Commun.">
        <title>Thousands of microbial genomes shed light on interconnected biogeochemical processes in an aquifer system.</title>
        <authorList>
            <person name="Anantharaman K."/>
            <person name="Brown C.T."/>
            <person name="Hug L.A."/>
            <person name="Sharon I."/>
            <person name="Castelle C.J."/>
            <person name="Probst A.J."/>
            <person name="Thomas B.C."/>
            <person name="Singh A."/>
            <person name="Wilkins M.J."/>
            <person name="Karaoz U."/>
            <person name="Brodie E.L."/>
            <person name="Williams K.H."/>
            <person name="Hubbard S.S."/>
            <person name="Banfield J.F."/>
        </authorList>
    </citation>
    <scope>NUCLEOTIDE SEQUENCE [LARGE SCALE GENOMIC DNA]</scope>
</reference>
<name>A0A1F7YRI7_9BACT</name>
<dbReference type="EMBL" id="MGGM01000009">
    <property type="protein sequence ID" value="OGM29800.1"/>
    <property type="molecule type" value="Genomic_DNA"/>
</dbReference>
<feature type="domain" description="Putative phage metallopeptidase" evidence="1">
    <location>
        <begin position="10"/>
        <end position="109"/>
    </location>
</feature>
<dbReference type="InterPro" id="IPR043998">
    <property type="entry name" value="Put_Metallopep"/>
</dbReference>
<accession>A0A1F7YRI7</accession>
<dbReference type="AlphaFoldDB" id="A0A1F7YRI7"/>
<dbReference type="STRING" id="1802500.A2801_00155"/>
<evidence type="ECO:0000259" key="1">
    <source>
        <dbReference type="Pfam" id="PF18894"/>
    </source>
</evidence>
<dbReference type="Proteomes" id="UP000177263">
    <property type="component" value="Unassembled WGS sequence"/>
</dbReference>
<organism evidence="2 3">
    <name type="scientific">Candidatus Woesebacteria bacterium RIFCSPHIGHO2_01_FULL_41_10</name>
    <dbReference type="NCBI Taxonomy" id="1802500"/>
    <lineage>
        <taxon>Bacteria</taxon>
        <taxon>Candidatus Woeseibacteriota</taxon>
    </lineage>
</organism>
<comment type="caution">
    <text evidence="2">The sequence shown here is derived from an EMBL/GenBank/DDBJ whole genome shotgun (WGS) entry which is preliminary data.</text>
</comment>
<protein>
    <recommendedName>
        <fullName evidence="1">Putative phage metallopeptidase domain-containing protein</fullName>
    </recommendedName>
</protein>
<dbReference type="Pfam" id="PF18894">
    <property type="entry name" value="PhageMetallopep"/>
    <property type="match status" value="1"/>
</dbReference>